<dbReference type="NCBIfam" id="NF033691">
    <property type="entry name" value="immunity_MafI"/>
    <property type="match status" value="1"/>
</dbReference>
<organism evidence="1 2">
    <name type="scientific">Shewanella intestini</name>
    <dbReference type="NCBI Taxonomy" id="2017544"/>
    <lineage>
        <taxon>Bacteria</taxon>
        <taxon>Pseudomonadati</taxon>
        <taxon>Pseudomonadota</taxon>
        <taxon>Gammaproteobacteria</taxon>
        <taxon>Alteromonadales</taxon>
        <taxon>Shewanellaceae</taxon>
        <taxon>Shewanella</taxon>
    </lineage>
</organism>
<dbReference type="InterPro" id="IPR047880">
    <property type="entry name" value="MafI-like"/>
</dbReference>
<dbReference type="RefSeq" id="WP_153666364.1">
    <property type="nucleotide sequence ID" value="NZ_JAAIKR010000034.1"/>
</dbReference>
<gene>
    <name evidence="1" type="ORF">G3R48_16900</name>
</gene>
<proteinExistence type="predicted"/>
<protein>
    <submittedName>
        <fullName evidence="1">MafI family immunity protein</fullName>
    </submittedName>
</protein>
<evidence type="ECO:0000313" key="2">
    <source>
        <dbReference type="Proteomes" id="UP000811844"/>
    </source>
</evidence>
<dbReference type="Proteomes" id="UP000811844">
    <property type="component" value="Unassembled WGS sequence"/>
</dbReference>
<dbReference type="EMBL" id="JAAIKR010000034">
    <property type="protein sequence ID" value="MBR9729644.1"/>
    <property type="molecule type" value="Genomic_DNA"/>
</dbReference>
<sequence length="84" mass="9517">MKNIDEQIRNLLASATCGLSDFDVKNASEFIDHNEFGVAFELICDQLYENESQISSELIADISRIAKLMQLEDNSWSFLKENVG</sequence>
<evidence type="ECO:0000313" key="1">
    <source>
        <dbReference type="EMBL" id="MBR9729644.1"/>
    </source>
</evidence>
<comment type="caution">
    <text evidence="1">The sequence shown here is derived from an EMBL/GenBank/DDBJ whole genome shotgun (WGS) entry which is preliminary data.</text>
</comment>
<name>A0ABS5I7D7_9GAMM</name>
<keyword evidence="2" id="KW-1185">Reference proteome</keyword>
<reference evidence="1 2" key="1">
    <citation type="submission" date="2020-02" db="EMBL/GenBank/DDBJ databases">
        <title>Shewanella WXL01 sp. nov., a marine bacterium isolated from green algae in Luhuitou Fringing Reef (Northern South China Sea).</title>
        <authorList>
            <person name="Wang X."/>
        </authorList>
    </citation>
    <scope>NUCLEOTIDE SEQUENCE [LARGE SCALE GENOMIC DNA]</scope>
    <source>
        <strain evidence="1 2">MCCC 1A01895</strain>
    </source>
</reference>
<accession>A0ABS5I7D7</accession>